<dbReference type="NCBIfam" id="TIGR03061">
    <property type="entry name" value="pip_yhgE_Nterm"/>
    <property type="match status" value="1"/>
</dbReference>
<evidence type="ECO:0000259" key="7">
    <source>
        <dbReference type="Pfam" id="PF12698"/>
    </source>
</evidence>
<dbReference type="Gene3D" id="1.10.287.950">
    <property type="entry name" value="Methyl-accepting chemotaxis protein"/>
    <property type="match status" value="1"/>
</dbReference>
<feature type="transmembrane region" description="Helical" evidence="5">
    <location>
        <begin position="497"/>
        <end position="517"/>
    </location>
</feature>
<comment type="caution">
    <text evidence="8">The sequence shown here is derived from an EMBL/GenBank/DDBJ whole genome shotgun (WGS) entry which is preliminary data.</text>
</comment>
<protein>
    <submittedName>
        <fullName evidence="8">YhgE/Pip domain protein</fullName>
    </submittedName>
</protein>
<dbReference type="STRING" id="43767.A6I91_02480"/>
<dbReference type="InterPro" id="IPR023908">
    <property type="entry name" value="xxxLxxG_rpt"/>
</dbReference>
<feature type="transmembrane region" description="Helical" evidence="5">
    <location>
        <begin position="453"/>
        <end position="473"/>
    </location>
</feature>
<sequence>MSTSAPFGRRPHSVRATRELFMVSTSPSGESGASTRRAHVVRTVLALVVIAPLAIAGFYMWALWNPGDTVSRLPVAIVNADAGAEVDGTRIVAGDDVVAGLVDSGDVDWKVVSAQQAQDGVDDGTYYFSVLIPETFSADVASAASGSGRKAQLDVVYNDYNSLVATPVGESVVAQVRSAVSESIGEQSVDQVLIGLGDLGKGFGEAAAGAQQLSAGTKDALAGTNELYAGSKELSTGLGEANQGGKELAAGAGELAAGAGQAAAGSGELSTGLNQLVGGTDELGAGAKQISELVDTVTGPLLSVLGEQGEIQSQLVELRDGARELARQLTDPSADYRGGLMSAAAGAGELNTGLGELSSGANQLSTGANELSAGLGQLNTGGIQLRDGLGQLSTGMGQLDSGSNELATGLTDGAAQVPQFTDEERATTAGLLSAPVAVEEKYAYPAAGFGPGAVPAVMSVLLFLVGILIWFVVRPRRGSPQRVHENVIREGLRRYRVPALVTLVAALVATVVSLVVADADPPSVLALAAVMILVGAAAVALGRLFTVVFGAVNGTFVALGALMIQIFAFGAVYPIEQMPAPLQWLHALMPLTWARNAMRMVLVGYYGPRFWTAVAGLVALVLVAVAFTIWWRRRQEPVGDDVPPMDDPTVVMERVG</sequence>
<dbReference type="InterPro" id="IPR017500">
    <property type="entry name" value="Phage_infect_YhgE_N"/>
</dbReference>
<keyword evidence="4 5" id="KW-0472">Membrane</keyword>
<evidence type="ECO:0000256" key="4">
    <source>
        <dbReference type="ARBA" id="ARBA00023136"/>
    </source>
</evidence>
<dbReference type="Pfam" id="PF12698">
    <property type="entry name" value="ABC2_membrane_3"/>
    <property type="match status" value="1"/>
</dbReference>
<dbReference type="InterPro" id="IPR051328">
    <property type="entry name" value="T7SS_ABC-Transporter"/>
</dbReference>
<feature type="domain" description="ABC-2 type transporter transmembrane" evidence="6">
    <location>
        <begin position="500"/>
        <end position="602"/>
    </location>
</feature>
<dbReference type="PANTHER" id="PTHR43077:SF10">
    <property type="entry name" value="TRANSPORT PERMEASE PROTEIN"/>
    <property type="match status" value="1"/>
</dbReference>
<feature type="transmembrane region" description="Helical" evidence="5">
    <location>
        <begin position="610"/>
        <end position="631"/>
    </location>
</feature>
<evidence type="ECO:0000313" key="9">
    <source>
        <dbReference type="Proteomes" id="UP000004245"/>
    </source>
</evidence>
<organism evidence="8 9">
    <name type="scientific">Prescottella equi ATCC 33707</name>
    <dbReference type="NCBI Taxonomy" id="525370"/>
    <lineage>
        <taxon>Bacteria</taxon>
        <taxon>Bacillati</taxon>
        <taxon>Actinomycetota</taxon>
        <taxon>Actinomycetes</taxon>
        <taxon>Mycobacteriales</taxon>
        <taxon>Nocardiaceae</taxon>
        <taxon>Prescottella</taxon>
    </lineage>
</organism>
<name>E9T6Y2_RHOHA</name>
<dbReference type="Pfam" id="PF01061">
    <property type="entry name" value="ABC2_membrane"/>
    <property type="match status" value="1"/>
</dbReference>
<accession>E9T6Y2</accession>
<dbReference type="AlphaFoldDB" id="E9T6Y2"/>
<evidence type="ECO:0000313" key="8">
    <source>
        <dbReference type="EMBL" id="EGD21764.1"/>
    </source>
</evidence>
<feature type="transmembrane region" description="Helical" evidence="5">
    <location>
        <begin position="44"/>
        <end position="64"/>
    </location>
</feature>
<dbReference type="Proteomes" id="UP000004245">
    <property type="component" value="Unassembled WGS sequence"/>
</dbReference>
<evidence type="ECO:0000256" key="1">
    <source>
        <dbReference type="ARBA" id="ARBA00004141"/>
    </source>
</evidence>
<dbReference type="HOGENOM" id="CLU_004534_1_1_11"/>
<feature type="transmembrane region" description="Helical" evidence="5">
    <location>
        <begin position="556"/>
        <end position="575"/>
    </location>
</feature>
<feature type="transmembrane region" description="Helical" evidence="5">
    <location>
        <begin position="523"/>
        <end position="544"/>
    </location>
</feature>
<dbReference type="GO" id="GO:0140359">
    <property type="term" value="F:ABC-type transporter activity"/>
    <property type="evidence" value="ECO:0007669"/>
    <property type="project" value="InterPro"/>
</dbReference>
<keyword evidence="9" id="KW-1185">Reference proteome</keyword>
<evidence type="ECO:0000259" key="6">
    <source>
        <dbReference type="Pfam" id="PF01061"/>
    </source>
</evidence>
<dbReference type="NCBIfam" id="TIGR03057">
    <property type="entry name" value="xxxLxxG_by_4"/>
    <property type="match status" value="5"/>
</dbReference>
<keyword evidence="3 5" id="KW-1133">Transmembrane helix</keyword>
<evidence type="ECO:0000256" key="2">
    <source>
        <dbReference type="ARBA" id="ARBA00022692"/>
    </source>
</evidence>
<evidence type="ECO:0000256" key="3">
    <source>
        <dbReference type="ARBA" id="ARBA00022989"/>
    </source>
</evidence>
<gene>
    <name evidence="8" type="ORF">HMPREF0724_14538</name>
</gene>
<dbReference type="InterPro" id="IPR013525">
    <property type="entry name" value="ABC2_TM"/>
</dbReference>
<comment type="subcellular location">
    <subcellularLocation>
        <location evidence="1">Membrane</location>
        <topology evidence="1">Multi-pass membrane protein</topology>
    </subcellularLocation>
</comment>
<proteinExistence type="predicted"/>
<reference evidence="8" key="1">
    <citation type="submission" date="2011-01" db="EMBL/GenBank/DDBJ databases">
        <authorList>
            <person name="Muzny D."/>
            <person name="Qin X."/>
            <person name="Buhay C."/>
            <person name="Dugan-Rocha S."/>
            <person name="Ding Y."/>
            <person name="Chen G."/>
            <person name="Hawes A."/>
            <person name="Holder M."/>
            <person name="Jhangiani S."/>
            <person name="Johnson A."/>
            <person name="Khan Z."/>
            <person name="Li Z."/>
            <person name="Liu W."/>
            <person name="Liu X."/>
            <person name="Perez L."/>
            <person name="Shen H."/>
            <person name="Wang Q."/>
            <person name="Watt J."/>
            <person name="Xi L."/>
            <person name="Xin Y."/>
            <person name="Zhou J."/>
            <person name="Deng J."/>
            <person name="Jiang H."/>
            <person name="Liu Y."/>
            <person name="Qu J."/>
            <person name="Song X.-Z."/>
            <person name="Zhang L."/>
            <person name="Villasana D."/>
            <person name="Johnson A."/>
            <person name="Liu J."/>
            <person name="Liyanage D."/>
            <person name="Lorensuhewa L."/>
            <person name="Robinson T."/>
            <person name="Song A."/>
            <person name="Song B.-B."/>
            <person name="Dinh H."/>
            <person name="Thornton R."/>
            <person name="Coyle M."/>
            <person name="Francisco L."/>
            <person name="Jackson L."/>
            <person name="Javaid M."/>
            <person name="Korchina V."/>
            <person name="Kovar C."/>
            <person name="Mata R."/>
            <person name="Mathew T."/>
            <person name="Ngo R."/>
            <person name="Nguyen L."/>
            <person name="Nguyen N."/>
            <person name="Okwuonu G."/>
            <person name="Ongeri F."/>
            <person name="Pham C."/>
            <person name="Simmons D."/>
            <person name="Wilczek-Boney K."/>
            <person name="Hale W."/>
            <person name="Jakkamsetti A."/>
            <person name="Pham P."/>
            <person name="Ruth R."/>
            <person name="San Lucas F."/>
            <person name="Warren J."/>
            <person name="Zhang J."/>
            <person name="Zhao Z."/>
            <person name="Zhou C."/>
            <person name="Zhu D."/>
            <person name="Lee S."/>
            <person name="Bess C."/>
            <person name="Blankenburg K."/>
            <person name="Forbes L."/>
            <person name="Fu Q."/>
            <person name="Gubbala S."/>
            <person name="Hirani K."/>
            <person name="Jayaseelan J.C."/>
            <person name="Lara F."/>
            <person name="Munidasa M."/>
            <person name="Palculict T."/>
            <person name="Patil S."/>
            <person name="Pu L.-L."/>
            <person name="Saada N."/>
            <person name="Tang L."/>
            <person name="Weissenberger G."/>
            <person name="Zhu Y."/>
            <person name="Hemphill L."/>
            <person name="Shang Y."/>
            <person name="Youmans B."/>
            <person name="Ayvaz T."/>
            <person name="Ross M."/>
            <person name="Santibanez J."/>
            <person name="Aqrawi P."/>
            <person name="Gross S."/>
            <person name="Joshi V."/>
            <person name="Fowler G."/>
            <person name="Nazareth L."/>
            <person name="Reid J."/>
            <person name="Worley K."/>
            <person name="Petrosino J."/>
            <person name="Highlander S."/>
            <person name="Gibbs R."/>
        </authorList>
    </citation>
    <scope>NUCLEOTIDE SEQUENCE [LARGE SCALE GENOMIC DNA]</scope>
    <source>
        <strain evidence="8">ATCC 33707</strain>
    </source>
</reference>
<feature type="domain" description="ABC-2 type transporter transmembrane" evidence="7">
    <location>
        <begin position="44"/>
        <end position="182"/>
    </location>
</feature>
<keyword evidence="2 5" id="KW-0812">Transmembrane</keyword>
<dbReference type="PANTHER" id="PTHR43077">
    <property type="entry name" value="TRANSPORT PERMEASE YVFS-RELATED"/>
    <property type="match status" value="1"/>
</dbReference>
<dbReference type="SUPFAM" id="SSF58104">
    <property type="entry name" value="Methyl-accepting chemotaxis protein (MCP) signaling domain"/>
    <property type="match status" value="1"/>
</dbReference>
<dbReference type="Gene3D" id="3.40.1710.10">
    <property type="entry name" value="abc type-2 transporter like domain"/>
    <property type="match status" value="1"/>
</dbReference>
<evidence type="ECO:0000256" key="5">
    <source>
        <dbReference type="SAM" id="Phobius"/>
    </source>
</evidence>
<dbReference type="EMBL" id="ADNW02000028">
    <property type="protein sequence ID" value="EGD21764.1"/>
    <property type="molecule type" value="Genomic_DNA"/>
</dbReference>
<dbReference type="GO" id="GO:0016020">
    <property type="term" value="C:membrane"/>
    <property type="evidence" value="ECO:0007669"/>
    <property type="project" value="UniProtKB-SubCell"/>
</dbReference>